<evidence type="ECO:0000313" key="1">
    <source>
        <dbReference type="EMBL" id="KAI9452273.1"/>
    </source>
</evidence>
<sequence length="1354" mass="151676">MVSGYCPIAVNGDICTDTLCFKRHDIAYCRTCKCSFPPSSQQQHENGSRHRLNVSSNNPPSSGLPWVALPPVQSTPSNRSSSPSAFQPYYFPPSWGPGNRSTPDSDSRVTESSTDGPRTKVPYCATSLQGDTCVDSRCTYSHDILRCEVCGRSFPAPLLKQHQSGTNHLQKAAPNGLTNPSTSQQPHLSQTPSQNSQSIPPRVLVPPPKGKLPTSTVNPGFTVTHEDGLDFFAEGTGTPADPSFPSVSDIILIENINPVSTLSIQSMTLSPSPSPCFLASLLGKTKDVRQNSPRKVVVSFNAPCAGTYLATLRITFCDKSRLNDQEFIITRELHGCANPPGGEESSEEFMDFGTDEEEEEGEGTGIAVSPNFGLKFFIERSRSDEPFETQTKNLVITKSSVQPLVFFKAARVFSPHDAMASLYSTRLEGDSKWIKHNRQRKLTVAFTPQQEGYYVATLELTFGNHKCKTDFVIRRRLCGFAKRRTGGKEQQQSARDPESQSINDRVDDHATVLSDDEELLDIDGTGIFVSHPDGLDFGIVDRKRPNGPFATPSALLTIKLADGFPAVTFVKRRTRILEGSDSEFEAVFEGNSHDIQPGTENKVRVIFSPKFEGVYKATLNLVFYHRRRSAWFAVRRELRGIAGSLEDHKHFESLSQGNDDRTGSSRETLPRQIIRLFSPDWHQRPKNIPDYELPSIVQEAVDKSTTIHSYEQYALDLISILRPESLDEHTYLSYYKALLNIEDGHQRRDVLCQPSHTVEVQMHGQRYSVEIESNDEDLLPEVALGELLWLDDSQDNIRYEARVTDVDVFTRHHLAVLRMWLRLPTAFNLYLGAQFVLRFRHNRITLRRQYHALIALFSPSRRLLFPAVSDIKSMKCLSNDEISNLKVRQLVNKNLRDEQVQTVISILEQPQGSVPFIIYGLPGTGKTSIIVESIMQLVRRDPCVRVLACAPSNVAANVLAGRLEAVGLDSDKLYRLNVPAYCEDISEDVRTFSLIPGHDRLLAFRVVLSTCSEASILQTLNVPIGHFSHIVIDEAAQAEEPLAMIPIMTFANAQTIVVLAGDPKQLRPIVKSPAASKAGLGISYLERLLFMREVYGLDIQDGKTIVNLRRNRRSHAAIIAWSNRYLYEDCMREYGNAYNTYDLILSDVLPKKGFPVVFHGVRGSEERTTWSPSYFNVLEASIVRNYCVKLTGDPERRIHPEEIGVLAPYKAQVRAIRELLKATELSGILVGPVEQFQGQERKVLILTTTRNEESHSRKDLGFLANRHNMNVAFTRAQALLIVVGDPEVLGKDELWRTFLNYVKSRKGWTGKLPNWNQEEEVSVPGCKVVSRIGDVVYGEEFIGGKSEDLYTFRE</sequence>
<name>A0ACC0TWZ4_9AGAM</name>
<keyword evidence="2" id="KW-1185">Reference proteome</keyword>
<gene>
    <name evidence="1" type="ORF">F5148DRAFT_1236722</name>
</gene>
<dbReference type="Proteomes" id="UP001207468">
    <property type="component" value="Unassembled WGS sequence"/>
</dbReference>
<proteinExistence type="predicted"/>
<protein>
    <submittedName>
        <fullName evidence="1">Uncharacterized protein</fullName>
    </submittedName>
</protein>
<organism evidence="1 2">
    <name type="scientific">Russula earlei</name>
    <dbReference type="NCBI Taxonomy" id="71964"/>
    <lineage>
        <taxon>Eukaryota</taxon>
        <taxon>Fungi</taxon>
        <taxon>Dikarya</taxon>
        <taxon>Basidiomycota</taxon>
        <taxon>Agaricomycotina</taxon>
        <taxon>Agaricomycetes</taxon>
        <taxon>Russulales</taxon>
        <taxon>Russulaceae</taxon>
        <taxon>Russula</taxon>
    </lineage>
</organism>
<comment type="caution">
    <text evidence="1">The sequence shown here is derived from an EMBL/GenBank/DDBJ whole genome shotgun (WGS) entry which is preliminary data.</text>
</comment>
<dbReference type="EMBL" id="JAGFNK010000342">
    <property type="protein sequence ID" value="KAI9452273.1"/>
    <property type="molecule type" value="Genomic_DNA"/>
</dbReference>
<evidence type="ECO:0000313" key="2">
    <source>
        <dbReference type="Proteomes" id="UP001207468"/>
    </source>
</evidence>
<reference evidence="1" key="1">
    <citation type="submission" date="2021-03" db="EMBL/GenBank/DDBJ databases">
        <title>Evolutionary priming and transition to the ectomycorrhizal habit in an iconic lineage of mushroom-forming fungi: is preadaptation a requirement?</title>
        <authorList>
            <consortium name="DOE Joint Genome Institute"/>
            <person name="Looney B.P."/>
            <person name="Miyauchi S."/>
            <person name="Morin E."/>
            <person name="Drula E."/>
            <person name="Courty P.E."/>
            <person name="Chicoki N."/>
            <person name="Fauchery L."/>
            <person name="Kohler A."/>
            <person name="Kuo A."/>
            <person name="LaButti K."/>
            <person name="Pangilinan J."/>
            <person name="Lipzen A."/>
            <person name="Riley R."/>
            <person name="Andreopoulos W."/>
            <person name="He G."/>
            <person name="Johnson J."/>
            <person name="Barry K.W."/>
            <person name="Grigoriev I.V."/>
            <person name="Nagy L."/>
            <person name="Hibbett D."/>
            <person name="Henrissat B."/>
            <person name="Matheny P.B."/>
            <person name="Labbe J."/>
            <person name="Martin A.F."/>
        </authorList>
    </citation>
    <scope>NUCLEOTIDE SEQUENCE</scope>
    <source>
        <strain evidence="1">BPL698</strain>
    </source>
</reference>
<accession>A0ACC0TWZ4</accession>